<dbReference type="InterPro" id="IPR000952">
    <property type="entry name" value="AB_hydrolase_4_CS"/>
</dbReference>
<evidence type="ECO:0000259" key="3">
    <source>
        <dbReference type="Pfam" id="PF00561"/>
    </source>
</evidence>
<dbReference type="InterPro" id="IPR050960">
    <property type="entry name" value="AB_hydrolase_4_sf"/>
</dbReference>
<dbReference type="PANTHER" id="PTHR10794:SF63">
    <property type="entry name" value="ALPHA_BETA HYDROLASE 1, ISOFORM A"/>
    <property type="match status" value="1"/>
</dbReference>
<evidence type="ECO:0000256" key="2">
    <source>
        <dbReference type="SAM" id="MobiDB-lite"/>
    </source>
</evidence>
<feature type="domain" description="AB hydrolase-1" evidence="3">
    <location>
        <begin position="189"/>
        <end position="303"/>
    </location>
</feature>
<feature type="region of interest" description="Disordered" evidence="2">
    <location>
        <begin position="73"/>
        <end position="100"/>
    </location>
</feature>
<dbReference type="Pfam" id="PF00561">
    <property type="entry name" value="Abhydrolase_1"/>
    <property type="match status" value="1"/>
</dbReference>
<dbReference type="InterPro" id="IPR029058">
    <property type="entry name" value="AB_hydrolase_fold"/>
</dbReference>
<dbReference type="GO" id="GO:0008126">
    <property type="term" value="F:acetylesterase activity"/>
    <property type="evidence" value="ECO:0007669"/>
    <property type="project" value="TreeGrafter"/>
</dbReference>
<name>A0A9W8AX20_9FUNG</name>
<dbReference type="GO" id="GO:0047372">
    <property type="term" value="F:monoacylglycerol lipase activity"/>
    <property type="evidence" value="ECO:0007669"/>
    <property type="project" value="TreeGrafter"/>
</dbReference>
<dbReference type="InterPro" id="IPR000073">
    <property type="entry name" value="AB_hydrolase_1"/>
</dbReference>
<dbReference type="SUPFAM" id="SSF53474">
    <property type="entry name" value="alpha/beta-Hydrolases"/>
    <property type="match status" value="1"/>
</dbReference>
<dbReference type="Gene3D" id="3.40.50.1820">
    <property type="entry name" value="alpha/beta hydrolase"/>
    <property type="match status" value="1"/>
</dbReference>
<organism evidence="4 5">
    <name type="scientific">Dispira parvispora</name>
    <dbReference type="NCBI Taxonomy" id="1520584"/>
    <lineage>
        <taxon>Eukaryota</taxon>
        <taxon>Fungi</taxon>
        <taxon>Fungi incertae sedis</taxon>
        <taxon>Zoopagomycota</taxon>
        <taxon>Kickxellomycotina</taxon>
        <taxon>Dimargaritomycetes</taxon>
        <taxon>Dimargaritales</taxon>
        <taxon>Dimargaritaceae</taxon>
        <taxon>Dispira</taxon>
    </lineage>
</organism>
<gene>
    <name evidence="4" type="ORF">IWQ62_001040</name>
</gene>
<sequence>MSVQEAPVLADDQVFGPFIQLVTKDTLVLALTVAVVLGTMNWLFSRFGKETSPLVRIYHHANSLDVVLHNSTDTENGDKISDPTSCVSSSSSSTRKAIPEGPPCVTTLQHVLKQYCPTLTDPEKAVFRPSRWLFNGHLQTAAVTRMAFRTGYEVDYHRELVPLPDGGSVALDWYPSTDDVPNGQESRQPIVLIMHGLTGGSHEFYVRALIKKLMADPQLSYRTVVMNNRGCGFSELLTPQLYSAGYTDDLRHVVRQIHSRYPHAPLVGVGFSLGSNILVKYIGEEGDQCKFAGAVSVGNPFNLLQTSDTLHDEGIMGPLVYTRVMRGNLVRALMRHKHVFMGAGMDLDTVNKSRTVREFDELVTRRMFGYDTVKDYYVNASCAPYVSKVRVPLLCLQSEDDPICSAKSIPYEDCLNNPFIVLATTAHGGHLGWLEAGSQGNQVKPWTPEPIAEYISAILHIDHCLPQAKS</sequence>
<comment type="caution">
    <text evidence="4">The sequence shown here is derived from an EMBL/GenBank/DDBJ whole genome shotgun (WGS) entry which is preliminary data.</text>
</comment>
<dbReference type="EMBL" id="JANBPY010000138">
    <property type="protein sequence ID" value="KAJ1968770.1"/>
    <property type="molecule type" value="Genomic_DNA"/>
</dbReference>
<dbReference type="PANTHER" id="PTHR10794">
    <property type="entry name" value="ABHYDROLASE DOMAIN-CONTAINING PROTEIN"/>
    <property type="match status" value="1"/>
</dbReference>
<dbReference type="GO" id="GO:0051793">
    <property type="term" value="P:medium-chain fatty acid catabolic process"/>
    <property type="evidence" value="ECO:0007669"/>
    <property type="project" value="TreeGrafter"/>
</dbReference>
<evidence type="ECO:0000256" key="1">
    <source>
        <dbReference type="ARBA" id="ARBA00010884"/>
    </source>
</evidence>
<dbReference type="Proteomes" id="UP001150925">
    <property type="component" value="Unassembled WGS sequence"/>
</dbReference>
<comment type="similarity">
    <text evidence="1">Belongs to the AB hydrolase superfamily. AB hydrolase 4 family.</text>
</comment>
<reference evidence="4" key="1">
    <citation type="submission" date="2022-07" db="EMBL/GenBank/DDBJ databases">
        <title>Phylogenomic reconstructions and comparative analyses of Kickxellomycotina fungi.</title>
        <authorList>
            <person name="Reynolds N.K."/>
            <person name="Stajich J.E."/>
            <person name="Barry K."/>
            <person name="Grigoriev I.V."/>
            <person name="Crous P."/>
            <person name="Smith M.E."/>
        </authorList>
    </citation>
    <scope>NUCLEOTIDE SEQUENCE</scope>
    <source>
        <strain evidence="4">RSA 1196</strain>
    </source>
</reference>
<dbReference type="OrthoDB" id="5954035at2759"/>
<dbReference type="GO" id="GO:0051792">
    <property type="term" value="P:medium-chain fatty acid biosynthetic process"/>
    <property type="evidence" value="ECO:0007669"/>
    <property type="project" value="TreeGrafter"/>
</dbReference>
<accession>A0A9W8AX20</accession>
<dbReference type="PROSITE" id="PS01133">
    <property type="entry name" value="UPF0017"/>
    <property type="match status" value="1"/>
</dbReference>
<evidence type="ECO:0000313" key="4">
    <source>
        <dbReference type="EMBL" id="KAJ1968770.1"/>
    </source>
</evidence>
<protein>
    <recommendedName>
        <fullName evidence="3">AB hydrolase-1 domain-containing protein</fullName>
    </recommendedName>
</protein>
<evidence type="ECO:0000313" key="5">
    <source>
        <dbReference type="Proteomes" id="UP001150925"/>
    </source>
</evidence>
<proteinExistence type="inferred from homology"/>
<keyword evidence="5" id="KW-1185">Reference proteome</keyword>
<dbReference type="AlphaFoldDB" id="A0A9W8AX20"/>